<feature type="domain" description="Microcin J25-processing protein McjB C-terminal" evidence="1">
    <location>
        <begin position="42"/>
        <end position="148"/>
    </location>
</feature>
<evidence type="ECO:0000313" key="3">
    <source>
        <dbReference type="Proteomes" id="UP000589520"/>
    </source>
</evidence>
<reference evidence="2 3" key="1">
    <citation type="submission" date="2020-07" db="EMBL/GenBank/DDBJ databases">
        <title>Genomic Encyclopedia of Type Strains, Phase IV (KMG-V): Genome sequencing to study the core and pangenomes of soil and plant-associated prokaryotes.</title>
        <authorList>
            <person name="Whitman W."/>
        </authorList>
    </citation>
    <scope>NUCLEOTIDE SEQUENCE [LARGE SCALE GENOMIC DNA]</scope>
    <source>
        <strain evidence="2 3">X4EP2</strain>
    </source>
</reference>
<gene>
    <name evidence="2" type="ORF">HDF17_000690</name>
</gene>
<evidence type="ECO:0000259" key="1">
    <source>
        <dbReference type="Pfam" id="PF13471"/>
    </source>
</evidence>
<dbReference type="NCBIfam" id="NF033537">
    <property type="entry name" value="lasso_biosyn_B2"/>
    <property type="match status" value="1"/>
</dbReference>
<proteinExistence type="predicted"/>
<name>A0A7Y9TRP6_9BACT</name>
<protein>
    <recommendedName>
        <fullName evidence="1">Microcin J25-processing protein McjB C-terminal domain-containing protein</fullName>
    </recommendedName>
</protein>
<evidence type="ECO:0000313" key="2">
    <source>
        <dbReference type="EMBL" id="NYF78403.1"/>
    </source>
</evidence>
<dbReference type="EMBL" id="JACCCW010000001">
    <property type="protein sequence ID" value="NYF78403.1"/>
    <property type="molecule type" value="Genomic_DNA"/>
</dbReference>
<dbReference type="Pfam" id="PF13471">
    <property type="entry name" value="Transglut_core3"/>
    <property type="match status" value="1"/>
</dbReference>
<dbReference type="AlphaFoldDB" id="A0A7Y9TRP6"/>
<dbReference type="Proteomes" id="UP000589520">
    <property type="component" value="Unassembled WGS sequence"/>
</dbReference>
<dbReference type="InterPro" id="IPR032708">
    <property type="entry name" value="McjB_C"/>
</dbReference>
<sequence>MHRIVRAAYALNRFMRLSREDRWLIVETTFYLLCAKVATVSVSTRTLLALGNLDLAPSAANTQAATLPSEIAPAIHALEKSSRRLTFANCLIRALALRMLLASRNIPTDLHIGARKDEQGQFAAHAWLTHNDTILIGGTDAKNLYRELVGSTHALLQ</sequence>
<organism evidence="2 3">
    <name type="scientific">Granulicella arctica</name>
    <dbReference type="NCBI Taxonomy" id="940613"/>
    <lineage>
        <taxon>Bacteria</taxon>
        <taxon>Pseudomonadati</taxon>
        <taxon>Acidobacteriota</taxon>
        <taxon>Terriglobia</taxon>
        <taxon>Terriglobales</taxon>
        <taxon>Acidobacteriaceae</taxon>
        <taxon>Granulicella</taxon>
    </lineage>
</organism>
<accession>A0A7Y9TRP6</accession>
<dbReference type="InterPro" id="IPR053521">
    <property type="entry name" value="McjB-like"/>
</dbReference>
<keyword evidence="3" id="KW-1185">Reference proteome</keyword>
<comment type="caution">
    <text evidence="2">The sequence shown here is derived from an EMBL/GenBank/DDBJ whole genome shotgun (WGS) entry which is preliminary data.</text>
</comment>
<dbReference type="RefSeq" id="WP_179487773.1">
    <property type="nucleotide sequence ID" value="NZ_JACCCW010000001.1"/>
</dbReference>